<keyword evidence="8" id="KW-1185">Reference proteome</keyword>
<protein>
    <recommendedName>
        <fullName evidence="6">Translocation and assembly module TamB C-terminal domain-containing protein</fullName>
    </recommendedName>
</protein>
<dbReference type="GO" id="GO:0005886">
    <property type="term" value="C:plasma membrane"/>
    <property type="evidence" value="ECO:0007669"/>
    <property type="project" value="InterPro"/>
</dbReference>
<feature type="chain" id="PRO_5001817716" description="Translocation and assembly module TamB C-terminal domain-containing protein" evidence="5">
    <location>
        <begin position="22"/>
        <end position="1385"/>
    </location>
</feature>
<dbReference type="OrthoDB" id="7784409at2"/>
<keyword evidence="2" id="KW-0812">Transmembrane</keyword>
<dbReference type="Pfam" id="PF04357">
    <property type="entry name" value="TamB"/>
    <property type="match status" value="1"/>
</dbReference>
<evidence type="ECO:0000256" key="2">
    <source>
        <dbReference type="ARBA" id="ARBA00022692"/>
    </source>
</evidence>
<keyword evidence="5" id="KW-0732">Signal</keyword>
<comment type="subcellular location">
    <subcellularLocation>
        <location evidence="1">Membrane</location>
        <topology evidence="1">Single-pass membrane protein</topology>
    </subcellularLocation>
</comment>
<evidence type="ECO:0000256" key="1">
    <source>
        <dbReference type="ARBA" id="ARBA00004167"/>
    </source>
</evidence>
<evidence type="ECO:0000259" key="6">
    <source>
        <dbReference type="Pfam" id="PF04357"/>
    </source>
</evidence>
<evidence type="ECO:0000256" key="5">
    <source>
        <dbReference type="SAM" id="SignalP"/>
    </source>
</evidence>
<name>A0A086YD43_9RHOB</name>
<evidence type="ECO:0000313" key="8">
    <source>
        <dbReference type="Proteomes" id="UP000028826"/>
    </source>
</evidence>
<dbReference type="Proteomes" id="UP000028826">
    <property type="component" value="Unassembled WGS sequence"/>
</dbReference>
<sequence>MRFLILFIALLSFWLPAPVRAQDNDGASYLESLLQSSLSGAGRQVTIRGFSGALSSTARIEELAISDDQGQWFSARDVVLNWSRLALLTGRVQVQEFSAAEVVLSRLPQTEAAPPSPEAEPFSLPDLPVSINIDSLRIDRLDIGEPVFGIANVSRASGSANLAGGEGALQLRLERTDGQRGVFNIAGAYANSSRHLTVDVELDEGPGGIVTTLAGLPGAPALTLSVKGDAPIDDFAADIRLATANQDRLTGQVTARAVEAAAGQPAGSARHFTFNLEGDIRALLPEQFRAFFGSQLTLTADATRQPDSSMVVPEFMLRAEAINLNGELRIAADGLPSFVDVNGSIHPPAGTEGPVVLPIATPTELSGADLAIAYDDTVSETWTIDMTARDFKRPGMTISTLRLEGGGGVMRETAQDAPRLDANLRFSGDGIALDDPALARAVGPRVEGTTVFVWQSGDGVVTMPVLNVRGEDYSAVADLVFNGLNAALRVSGKLTASLDDISRFSDLAGRPLSGEAEAAASGAFEPLSGMFDVVADVTGTDLTASQEQLDRLLAGQSRITLSAKRDETGTEIRDAQLTARTLSLQASGNITSNATDVRLNGRFADARVLGPGFSGSVDIDGRAWQVAEGLRLTLDATGNDLRVGQPQADGLLRGQSRIRFAGVQNGHVLTIDTATVDATTLNLTATGRYAPGNTDVSLDGAFTDLSVLGQGYGGAGTATARVHDTPDGLRLETNVSGNDLRVGQQQADGLLRGQSRIDLAAVQNGERITLDRLAVNATTLTLTASGRYDPNDTDLQAAFNFSDLGVLGSGFRGALTADARAVSEPGGIRITADSRASGLALGGQPEVNALLRGDGTLALNVLRTPEGFLQIDRFTFQNPQLSANVNGEVQGEARNLTVDARLNNLAIVVPGFPGPVTLRGTVVDAENQLRLNLAAQGPGQIDTRLTGTMARDFSRSDLALTGSSQLGLINPFLGARSAQGLVRFDLTMNGPLGLNSLGGTVTASNLRIVDPALNIALSGGSARVTLASGTARIDANTSVEGGGTLTAAGTIAMTAPFTANLQVNAQAARLQDPQLYTTSLTGSVAITGPLTGGARIAGTMNLGQTDVRVPSSFGGTFTIPTIRHIAEPAAARATRARADLIQTQTRPSESGRGVFTLDVTINAPSRIFIRGRGLDAELGGSINIGGTTANIVPSGQFDLVRGRLDFLDRRFDLTSGSFFLQGNFDGFVNLTAQTNTGSGLTAIINVTGPVNDPDINITSNPSLPEEEVLAQIIFGRDLSSISPLQAAQLASAVAMLTGSGGDSLVGRFRSSVGLDDFDLVTDEEGNTGVKAGRYLSENIYTEVVVGSGNQTQINLNLDLTKSFTVRGSVGEDGNTGIGIYFERDY</sequence>
<dbReference type="eggNOG" id="COG2911">
    <property type="taxonomic scope" value="Bacteria"/>
</dbReference>
<dbReference type="EMBL" id="JGYG01000001">
    <property type="protein sequence ID" value="KFI32193.1"/>
    <property type="molecule type" value="Genomic_DNA"/>
</dbReference>
<accession>A0A086YD43</accession>
<keyword evidence="3" id="KW-1133">Transmembrane helix</keyword>
<reference evidence="7 8" key="1">
    <citation type="submission" date="2014-03" db="EMBL/GenBank/DDBJ databases">
        <title>Genome of Haematobacter massiliensis CCUG 47968.</title>
        <authorList>
            <person name="Wang D."/>
            <person name="Wang G."/>
        </authorList>
    </citation>
    <scope>NUCLEOTIDE SEQUENCE [LARGE SCALE GENOMIC DNA]</scope>
    <source>
        <strain evidence="7 8">CCUG 47968</strain>
    </source>
</reference>
<comment type="caution">
    <text evidence="7">The sequence shown here is derived from an EMBL/GenBank/DDBJ whole genome shotgun (WGS) entry which is preliminary data.</text>
</comment>
<dbReference type="PANTHER" id="PTHR36985">
    <property type="entry name" value="TRANSLOCATION AND ASSEMBLY MODULE SUBUNIT TAMB"/>
    <property type="match status" value="1"/>
</dbReference>
<gene>
    <name evidence="7" type="ORF">CN97_07235</name>
</gene>
<evidence type="ECO:0000256" key="3">
    <source>
        <dbReference type="ARBA" id="ARBA00022989"/>
    </source>
</evidence>
<evidence type="ECO:0000256" key="4">
    <source>
        <dbReference type="ARBA" id="ARBA00023136"/>
    </source>
</evidence>
<dbReference type="InterPro" id="IPR007452">
    <property type="entry name" value="TamB_C"/>
</dbReference>
<keyword evidence="4" id="KW-0472">Membrane</keyword>
<dbReference type="STRING" id="195105.CN97_07235"/>
<dbReference type="PANTHER" id="PTHR36985:SF1">
    <property type="entry name" value="TRANSLOCATION AND ASSEMBLY MODULE SUBUNIT TAMB"/>
    <property type="match status" value="1"/>
</dbReference>
<organism evidence="7 8">
    <name type="scientific">Haematobacter massiliensis</name>
    <dbReference type="NCBI Taxonomy" id="195105"/>
    <lineage>
        <taxon>Bacteria</taxon>
        <taxon>Pseudomonadati</taxon>
        <taxon>Pseudomonadota</taxon>
        <taxon>Alphaproteobacteria</taxon>
        <taxon>Rhodobacterales</taxon>
        <taxon>Paracoccaceae</taxon>
        <taxon>Haematobacter</taxon>
    </lineage>
</organism>
<feature type="signal peptide" evidence="5">
    <location>
        <begin position="1"/>
        <end position="21"/>
    </location>
</feature>
<dbReference type="RefSeq" id="WP_051910916.1">
    <property type="nucleotide sequence ID" value="NZ_JGYG01000001.1"/>
</dbReference>
<feature type="domain" description="Translocation and assembly module TamB C-terminal" evidence="6">
    <location>
        <begin position="1039"/>
        <end position="1385"/>
    </location>
</feature>
<evidence type="ECO:0000313" key="7">
    <source>
        <dbReference type="EMBL" id="KFI32193.1"/>
    </source>
</evidence>
<proteinExistence type="predicted"/>
<dbReference type="GO" id="GO:0009306">
    <property type="term" value="P:protein secretion"/>
    <property type="evidence" value="ECO:0007669"/>
    <property type="project" value="InterPro"/>
</dbReference>